<dbReference type="SUPFAM" id="SSF53254">
    <property type="entry name" value="Phosphoglycerate mutase-like"/>
    <property type="match status" value="1"/>
</dbReference>
<organism evidence="2 3">
    <name type="scientific">Cadophora malorum</name>
    <dbReference type="NCBI Taxonomy" id="108018"/>
    <lineage>
        <taxon>Eukaryota</taxon>
        <taxon>Fungi</taxon>
        <taxon>Dikarya</taxon>
        <taxon>Ascomycota</taxon>
        <taxon>Pezizomycotina</taxon>
        <taxon>Leotiomycetes</taxon>
        <taxon>Helotiales</taxon>
        <taxon>Ploettnerulaceae</taxon>
        <taxon>Cadophora</taxon>
    </lineage>
</organism>
<evidence type="ECO:0000313" key="2">
    <source>
        <dbReference type="EMBL" id="KAG4426779.1"/>
    </source>
</evidence>
<protein>
    <recommendedName>
        <fullName evidence="4">Phosphoglycerate mutase-like protein</fullName>
    </recommendedName>
</protein>
<dbReference type="GO" id="GO:0016791">
    <property type="term" value="F:phosphatase activity"/>
    <property type="evidence" value="ECO:0007669"/>
    <property type="project" value="TreeGrafter"/>
</dbReference>
<evidence type="ECO:0000256" key="1">
    <source>
        <dbReference type="SAM" id="MobiDB-lite"/>
    </source>
</evidence>
<reference evidence="2" key="1">
    <citation type="submission" date="2021-02" db="EMBL/GenBank/DDBJ databases">
        <title>Genome sequence Cadophora malorum strain M34.</title>
        <authorList>
            <person name="Stefanovic E."/>
            <person name="Vu D."/>
            <person name="Scully C."/>
            <person name="Dijksterhuis J."/>
            <person name="Roader J."/>
            <person name="Houbraken J."/>
        </authorList>
    </citation>
    <scope>NUCLEOTIDE SEQUENCE</scope>
    <source>
        <strain evidence="2">M34</strain>
    </source>
</reference>
<dbReference type="SMART" id="SM00855">
    <property type="entry name" value="PGAM"/>
    <property type="match status" value="1"/>
</dbReference>
<evidence type="ECO:0000313" key="3">
    <source>
        <dbReference type="Proteomes" id="UP000664132"/>
    </source>
</evidence>
<dbReference type="InterPro" id="IPR013078">
    <property type="entry name" value="His_Pase_superF_clade-1"/>
</dbReference>
<sequence>MAPTIIFIRHAEARHTLTELGFGTQCDVLAKHLENELPLAQEIELIVVSPMRRTLQTSQQALGWLMKKGVPVVLRAEFQENSAKPCDTGSPIPEMEKEWPQFDWSTVDPRYPATDGIYECSRKGLTQRGIAARNFLRNRPEKVIAVVSHAGFLRTSLCSRRFDNADYRIFNFGEEEEGEVARLVEWELTEKKGGGLGKSEKGTFELNEGDYAAEKPEPEEVVSENPS</sequence>
<gene>
    <name evidence="2" type="ORF">IFR04_000210</name>
</gene>
<dbReference type="PANTHER" id="PTHR48100">
    <property type="entry name" value="BROAD-SPECIFICITY PHOSPHATASE YOR283W-RELATED"/>
    <property type="match status" value="1"/>
</dbReference>
<dbReference type="OrthoDB" id="496981at2759"/>
<dbReference type="Gene3D" id="3.40.50.1240">
    <property type="entry name" value="Phosphoglycerate mutase-like"/>
    <property type="match status" value="1"/>
</dbReference>
<dbReference type="EMBL" id="JAFJYH010000001">
    <property type="protein sequence ID" value="KAG4426779.1"/>
    <property type="molecule type" value="Genomic_DNA"/>
</dbReference>
<dbReference type="InterPro" id="IPR050275">
    <property type="entry name" value="PGM_Phosphatase"/>
</dbReference>
<accession>A0A8H7WKY2</accession>
<proteinExistence type="predicted"/>
<feature type="region of interest" description="Disordered" evidence="1">
    <location>
        <begin position="192"/>
        <end position="227"/>
    </location>
</feature>
<dbReference type="CDD" id="cd07067">
    <property type="entry name" value="HP_PGM_like"/>
    <property type="match status" value="1"/>
</dbReference>
<keyword evidence="3" id="KW-1185">Reference proteome</keyword>
<dbReference type="Pfam" id="PF00300">
    <property type="entry name" value="His_Phos_1"/>
    <property type="match status" value="1"/>
</dbReference>
<dbReference type="PANTHER" id="PTHR48100:SF24">
    <property type="entry name" value="PHOSPHOGLYCERATE MUTASE"/>
    <property type="match status" value="1"/>
</dbReference>
<evidence type="ECO:0008006" key="4">
    <source>
        <dbReference type="Google" id="ProtNLM"/>
    </source>
</evidence>
<dbReference type="InterPro" id="IPR029033">
    <property type="entry name" value="His_PPase_superfam"/>
</dbReference>
<dbReference type="GO" id="GO:0005737">
    <property type="term" value="C:cytoplasm"/>
    <property type="evidence" value="ECO:0007669"/>
    <property type="project" value="TreeGrafter"/>
</dbReference>
<name>A0A8H7WKY2_9HELO</name>
<comment type="caution">
    <text evidence="2">The sequence shown here is derived from an EMBL/GenBank/DDBJ whole genome shotgun (WGS) entry which is preliminary data.</text>
</comment>
<feature type="compositionally biased region" description="Basic and acidic residues" evidence="1">
    <location>
        <begin position="192"/>
        <end position="203"/>
    </location>
</feature>
<dbReference type="Proteomes" id="UP000664132">
    <property type="component" value="Unassembled WGS sequence"/>
</dbReference>
<dbReference type="AlphaFoldDB" id="A0A8H7WKY2"/>